<name>S7R6K9_GLOTA</name>
<dbReference type="InterPro" id="IPR011009">
    <property type="entry name" value="Kinase-like_dom_sf"/>
</dbReference>
<dbReference type="Proteomes" id="UP000030669">
    <property type="component" value="Unassembled WGS sequence"/>
</dbReference>
<dbReference type="GeneID" id="19303010"/>
<dbReference type="GO" id="GO:0005524">
    <property type="term" value="F:ATP binding"/>
    <property type="evidence" value="ECO:0007669"/>
    <property type="project" value="InterPro"/>
</dbReference>
<dbReference type="Pfam" id="PF17667">
    <property type="entry name" value="Pkinase_fungal"/>
    <property type="match status" value="2"/>
</dbReference>
<feature type="region of interest" description="Disordered" evidence="1">
    <location>
        <begin position="80"/>
        <end position="116"/>
    </location>
</feature>
<evidence type="ECO:0000313" key="3">
    <source>
        <dbReference type="EMBL" id="EPQ50000.1"/>
    </source>
</evidence>
<dbReference type="GO" id="GO:0004672">
    <property type="term" value="F:protein kinase activity"/>
    <property type="evidence" value="ECO:0007669"/>
    <property type="project" value="InterPro"/>
</dbReference>
<feature type="compositionally biased region" description="Polar residues" evidence="1">
    <location>
        <begin position="92"/>
        <end position="102"/>
    </location>
</feature>
<dbReference type="eggNOG" id="ENOG502SMZ2">
    <property type="taxonomic scope" value="Eukaryota"/>
</dbReference>
<accession>S7R6K9</accession>
<dbReference type="HOGENOM" id="CLU_510032_0_0_1"/>
<proteinExistence type="predicted"/>
<evidence type="ECO:0000256" key="1">
    <source>
        <dbReference type="SAM" id="MobiDB-lite"/>
    </source>
</evidence>
<dbReference type="SUPFAM" id="SSF56112">
    <property type="entry name" value="Protein kinase-like (PK-like)"/>
    <property type="match status" value="1"/>
</dbReference>
<gene>
    <name evidence="3" type="ORF">GLOTRDRAFT_134358</name>
</gene>
<dbReference type="InterPro" id="IPR040976">
    <property type="entry name" value="Pkinase_fungal"/>
</dbReference>
<dbReference type="AlphaFoldDB" id="S7R6K9"/>
<evidence type="ECO:0000313" key="4">
    <source>
        <dbReference type="Proteomes" id="UP000030669"/>
    </source>
</evidence>
<dbReference type="KEGG" id="gtr:GLOTRDRAFT_134358"/>
<dbReference type="OrthoDB" id="5592585at2759"/>
<dbReference type="EMBL" id="KB469417">
    <property type="protein sequence ID" value="EPQ50000.1"/>
    <property type="molecule type" value="Genomic_DNA"/>
</dbReference>
<protein>
    <recommendedName>
        <fullName evidence="2">Protein kinase domain-containing protein</fullName>
    </recommendedName>
</protein>
<feature type="domain" description="Protein kinase" evidence="2">
    <location>
        <begin position="277"/>
        <end position="534"/>
    </location>
</feature>
<feature type="region of interest" description="Disordered" evidence="1">
    <location>
        <begin position="160"/>
        <end position="187"/>
    </location>
</feature>
<evidence type="ECO:0000259" key="2">
    <source>
        <dbReference type="PROSITE" id="PS50011"/>
    </source>
</evidence>
<dbReference type="PANTHER" id="PTHR38248:SF2">
    <property type="entry name" value="FUNK1 11"/>
    <property type="match status" value="1"/>
</dbReference>
<keyword evidence="4" id="KW-1185">Reference proteome</keyword>
<dbReference type="RefSeq" id="XP_007871544.1">
    <property type="nucleotide sequence ID" value="XM_007873353.1"/>
</dbReference>
<dbReference type="PROSITE" id="PS50011">
    <property type="entry name" value="PROTEIN_KINASE_DOM"/>
    <property type="match status" value="1"/>
</dbReference>
<sequence>MAISAGRVSSLVISNLIADSSAATSVDALNQGIIHLPVLNELFGTMLSKKPPKSKTMTMALLWTWTVDLFSRAFESLEETTGATPGRRKTQKFAQDTISGKNDASAAEGKKPEDGPAVFRVKEADMYTKLGTSWPLIELCIEVKGSVEEDPFIDPLDEEEARVPAPTGSVPVSGAHAANSEDFEDDQRRPFSSSKVAIQVDASYPFERKTGKGKANRGQLTDYATNMWAYQHRVFFFQVFIFKDFARLLRYDRAGVIVSEQFRYQKTPYLAQFFSRFDAMSALQRGRDTSVSAAGPNEVSQAKAILPSECLDDSKELLKILVHDKEGVKELIISTPCFNYPSAIGRGTRCYVAADIATGRRVFLKDSWRTPGSNQLQATVTAKYAKRNWAIATTKLEEHQHYRLVLDVIGEPLDKAPSSRAIVKGILDALIAHWEAFDKAKILHRDLSPGNIIFTETGHGILIDWDLCRSVDSQEAARIRGHTGTWQFISYELLQDPEKQHSLQDDLQSAFWILLYICYQFIPSTVEGEALDAG</sequence>
<reference evidence="3 4" key="1">
    <citation type="journal article" date="2012" name="Science">
        <title>The Paleozoic origin of enzymatic lignin decomposition reconstructed from 31 fungal genomes.</title>
        <authorList>
            <person name="Floudas D."/>
            <person name="Binder M."/>
            <person name="Riley R."/>
            <person name="Barry K."/>
            <person name="Blanchette R.A."/>
            <person name="Henrissat B."/>
            <person name="Martinez A.T."/>
            <person name="Otillar R."/>
            <person name="Spatafora J.W."/>
            <person name="Yadav J.S."/>
            <person name="Aerts A."/>
            <person name="Benoit I."/>
            <person name="Boyd A."/>
            <person name="Carlson A."/>
            <person name="Copeland A."/>
            <person name="Coutinho P.M."/>
            <person name="de Vries R.P."/>
            <person name="Ferreira P."/>
            <person name="Findley K."/>
            <person name="Foster B."/>
            <person name="Gaskell J."/>
            <person name="Glotzer D."/>
            <person name="Gorecki P."/>
            <person name="Heitman J."/>
            <person name="Hesse C."/>
            <person name="Hori C."/>
            <person name="Igarashi K."/>
            <person name="Jurgens J.A."/>
            <person name="Kallen N."/>
            <person name="Kersten P."/>
            <person name="Kohler A."/>
            <person name="Kuees U."/>
            <person name="Kumar T.K.A."/>
            <person name="Kuo A."/>
            <person name="LaButti K."/>
            <person name="Larrondo L.F."/>
            <person name="Lindquist E."/>
            <person name="Ling A."/>
            <person name="Lombard V."/>
            <person name="Lucas S."/>
            <person name="Lundell T."/>
            <person name="Martin R."/>
            <person name="McLaughlin D.J."/>
            <person name="Morgenstern I."/>
            <person name="Morin E."/>
            <person name="Murat C."/>
            <person name="Nagy L.G."/>
            <person name="Nolan M."/>
            <person name="Ohm R.A."/>
            <person name="Patyshakuliyeva A."/>
            <person name="Rokas A."/>
            <person name="Ruiz-Duenas F.J."/>
            <person name="Sabat G."/>
            <person name="Salamov A."/>
            <person name="Samejima M."/>
            <person name="Schmutz J."/>
            <person name="Slot J.C."/>
            <person name="St John F."/>
            <person name="Stenlid J."/>
            <person name="Sun H."/>
            <person name="Sun S."/>
            <person name="Syed K."/>
            <person name="Tsang A."/>
            <person name="Wiebenga A."/>
            <person name="Young D."/>
            <person name="Pisabarro A."/>
            <person name="Eastwood D.C."/>
            <person name="Martin F."/>
            <person name="Cullen D."/>
            <person name="Grigoriev I.V."/>
            <person name="Hibbett D.S."/>
        </authorList>
    </citation>
    <scope>NUCLEOTIDE SEQUENCE [LARGE SCALE GENOMIC DNA]</scope>
    <source>
        <strain evidence="3 4">ATCC 11539</strain>
    </source>
</reference>
<dbReference type="InterPro" id="IPR000719">
    <property type="entry name" value="Prot_kinase_dom"/>
</dbReference>
<organism evidence="3 4">
    <name type="scientific">Gloeophyllum trabeum (strain ATCC 11539 / FP-39264 / Madison 617)</name>
    <name type="common">Brown rot fungus</name>
    <dbReference type="NCBI Taxonomy" id="670483"/>
    <lineage>
        <taxon>Eukaryota</taxon>
        <taxon>Fungi</taxon>
        <taxon>Dikarya</taxon>
        <taxon>Basidiomycota</taxon>
        <taxon>Agaricomycotina</taxon>
        <taxon>Agaricomycetes</taxon>
        <taxon>Gloeophyllales</taxon>
        <taxon>Gloeophyllaceae</taxon>
        <taxon>Gloeophyllum</taxon>
    </lineage>
</organism>
<dbReference type="PANTHER" id="PTHR38248">
    <property type="entry name" value="FUNK1 6"/>
    <property type="match status" value="1"/>
</dbReference>
<dbReference type="OMA" id="GRETHGQ"/>
<dbReference type="Gene3D" id="1.10.510.10">
    <property type="entry name" value="Transferase(Phosphotransferase) domain 1"/>
    <property type="match status" value="1"/>
</dbReference>